<comment type="caution">
    <text evidence="2">The sequence shown here is derived from an EMBL/GenBank/DDBJ whole genome shotgun (WGS) entry which is preliminary data.</text>
</comment>
<protein>
    <submittedName>
        <fullName evidence="2">Uncharacterized protein</fullName>
    </submittedName>
</protein>
<organism evidence="2 3">
    <name type="scientific">Daphnia sinensis</name>
    <dbReference type="NCBI Taxonomy" id="1820382"/>
    <lineage>
        <taxon>Eukaryota</taxon>
        <taxon>Metazoa</taxon>
        <taxon>Ecdysozoa</taxon>
        <taxon>Arthropoda</taxon>
        <taxon>Crustacea</taxon>
        <taxon>Branchiopoda</taxon>
        <taxon>Diplostraca</taxon>
        <taxon>Cladocera</taxon>
        <taxon>Anomopoda</taxon>
        <taxon>Daphniidae</taxon>
        <taxon>Daphnia</taxon>
        <taxon>Daphnia similis group</taxon>
    </lineage>
</organism>
<dbReference type="Proteomes" id="UP000820818">
    <property type="component" value="Unassembled WGS sequence"/>
</dbReference>
<accession>A0AAD5PMV1</accession>
<gene>
    <name evidence="1" type="ORF">GHT06_005022</name>
    <name evidence="2" type="ORF">GHT06_005950</name>
</gene>
<reference evidence="2" key="1">
    <citation type="submission" date="2022-05" db="EMBL/GenBank/DDBJ databases">
        <title>A multi-omics perspective on studying reproductive biology in Daphnia sinensis.</title>
        <authorList>
            <person name="Jia J."/>
        </authorList>
    </citation>
    <scope>NUCLEOTIDE SEQUENCE</scope>
    <source>
        <strain evidence="2">WSL</strain>
    </source>
</reference>
<evidence type="ECO:0000313" key="1">
    <source>
        <dbReference type="EMBL" id="KAI9551148.1"/>
    </source>
</evidence>
<evidence type="ECO:0000313" key="3">
    <source>
        <dbReference type="Proteomes" id="UP000820818"/>
    </source>
</evidence>
<proteinExistence type="predicted"/>
<evidence type="ECO:0000313" key="2">
    <source>
        <dbReference type="EMBL" id="KAI9551173.1"/>
    </source>
</evidence>
<dbReference type="AlphaFoldDB" id="A0AAD5PMV1"/>
<keyword evidence="3" id="KW-1185">Reference proteome</keyword>
<dbReference type="EMBL" id="WJBH02000044">
    <property type="protein sequence ID" value="KAI9551148.1"/>
    <property type="molecule type" value="Genomic_DNA"/>
</dbReference>
<dbReference type="EMBL" id="WJBH02000037">
    <property type="protein sequence ID" value="KAI9551173.1"/>
    <property type="molecule type" value="Genomic_DNA"/>
</dbReference>
<sequence>MAIIINEKDDPEQADWMDEGELDLEGIVIQPEISTRSIAMPVVSMGNHLSTPWEEATEEED</sequence>
<name>A0AAD5PMV1_9CRUS</name>